<dbReference type="InterPro" id="IPR036736">
    <property type="entry name" value="ACP-like_sf"/>
</dbReference>
<protein>
    <submittedName>
        <fullName evidence="2">Acyl carrier protein</fullName>
    </submittedName>
</protein>
<dbReference type="KEGG" id="pka:PQ456_11040"/>
<sequence length="83" mass="9831">MDKIKESLITVARSLDSERKIDTDLWNMNLMELGMNSIEYIKFIVAVEENLGMDFPDQLLDLNEFNTFKKIENYIKELIKENK</sequence>
<dbReference type="Pfam" id="PF00550">
    <property type="entry name" value="PP-binding"/>
    <property type="match status" value="1"/>
</dbReference>
<name>A0AAX3M7A6_9BACL</name>
<keyword evidence="3" id="KW-1185">Reference proteome</keyword>
<dbReference type="SUPFAM" id="SSF47336">
    <property type="entry name" value="ACP-like"/>
    <property type="match status" value="1"/>
</dbReference>
<dbReference type="InterPro" id="IPR009081">
    <property type="entry name" value="PP-bd_ACP"/>
</dbReference>
<organism evidence="2 3">
    <name type="scientific">Paenibacillus kyungheensis</name>
    <dbReference type="NCBI Taxonomy" id="1452732"/>
    <lineage>
        <taxon>Bacteria</taxon>
        <taxon>Bacillati</taxon>
        <taxon>Bacillota</taxon>
        <taxon>Bacilli</taxon>
        <taxon>Bacillales</taxon>
        <taxon>Paenibacillaceae</taxon>
        <taxon>Paenibacillus</taxon>
    </lineage>
</organism>
<dbReference type="AlphaFoldDB" id="A0AAX3M7A6"/>
<dbReference type="EMBL" id="CP117416">
    <property type="protein sequence ID" value="WCT58017.1"/>
    <property type="molecule type" value="Genomic_DNA"/>
</dbReference>
<evidence type="ECO:0000259" key="1">
    <source>
        <dbReference type="PROSITE" id="PS50075"/>
    </source>
</evidence>
<accession>A0AAX3M7A6</accession>
<dbReference type="RefSeq" id="WP_273616178.1">
    <property type="nucleotide sequence ID" value="NZ_CP117416.1"/>
</dbReference>
<reference evidence="2 3" key="1">
    <citation type="submission" date="2023-02" db="EMBL/GenBank/DDBJ databases">
        <title>Genome sequence of Paenibacillus kyungheensis KACC 18744.</title>
        <authorList>
            <person name="Kim S."/>
            <person name="Heo J."/>
            <person name="Kwon S.-W."/>
        </authorList>
    </citation>
    <scope>NUCLEOTIDE SEQUENCE [LARGE SCALE GENOMIC DNA]</scope>
    <source>
        <strain evidence="2 3">KACC 18744</strain>
    </source>
</reference>
<evidence type="ECO:0000313" key="3">
    <source>
        <dbReference type="Proteomes" id="UP001220509"/>
    </source>
</evidence>
<dbReference type="Proteomes" id="UP001220509">
    <property type="component" value="Chromosome"/>
</dbReference>
<evidence type="ECO:0000313" key="2">
    <source>
        <dbReference type="EMBL" id="WCT58017.1"/>
    </source>
</evidence>
<dbReference type="PROSITE" id="PS50075">
    <property type="entry name" value="CARRIER"/>
    <property type="match status" value="1"/>
</dbReference>
<gene>
    <name evidence="2" type="ORF">PQ456_11040</name>
</gene>
<proteinExistence type="predicted"/>
<dbReference type="Gene3D" id="1.10.1200.10">
    <property type="entry name" value="ACP-like"/>
    <property type="match status" value="1"/>
</dbReference>
<feature type="domain" description="Carrier" evidence="1">
    <location>
        <begin position="2"/>
        <end position="79"/>
    </location>
</feature>